<comment type="caution">
    <text evidence="2">The sequence shown here is derived from an EMBL/GenBank/DDBJ whole genome shotgun (WGS) entry which is preliminary data.</text>
</comment>
<accession>A0ABN2T3F9</accession>
<evidence type="ECO:0000313" key="3">
    <source>
        <dbReference type="Proteomes" id="UP001500755"/>
    </source>
</evidence>
<dbReference type="RefSeq" id="WP_344305983.1">
    <property type="nucleotide sequence ID" value="NZ_BAAANO010000002.1"/>
</dbReference>
<dbReference type="SMART" id="SM00646">
    <property type="entry name" value="Ami_3"/>
    <property type="match status" value="1"/>
</dbReference>
<dbReference type="InterPro" id="IPR002477">
    <property type="entry name" value="Peptidoglycan-bd-like"/>
</dbReference>
<feature type="domain" description="MurNAc-LAA" evidence="1">
    <location>
        <begin position="238"/>
        <end position="355"/>
    </location>
</feature>
<dbReference type="Pfam" id="PF01520">
    <property type="entry name" value="Amidase_3"/>
    <property type="match status" value="1"/>
</dbReference>
<protein>
    <submittedName>
        <fullName evidence="2">N-acetylmuramoyl-L-alanine amidase</fullName>
    </submittedName>
</protein>
<dbReference type="Gene3D" id="3.40.630.40">
    <property type="entry name" value="Zn-dependent exopeptidases"/>
    <property type="match status" value="1"/>
</dbReference>
<dbReference type="EMBL" id="BAAANO010000002">
    <property type="protein sequence ID" value="GAA1997919.1"/>
    <property type="molecule type" value="Genomic_DNA"/>
</dbReference>
<name>A0ABN2T3F9_9MICO</name>
<reference evidence="2 3" key="1">
    <citation type="journal article" date="2019" name="Int. J. Syst. Evol. Microbiol.">
        <title>The Global Catalogue of Microorganisms (GCM) 10K type strain sequencing project: providing services to taxonomists for standard genome sequencing and annotation.</title>
        <authorList>
            <consortium name="The Broad Institute Genomics Platform"/>
            <consortium name="The Broad Institute Genome Sequencing Center for Infectious Disease"/>
            <person name="Wu L."/>
            <person name="Ma J."/>
        </authorList>
    </citation>
    <scope>NUCLEOTIDE SEQUENCE [LARGE SCALE GENOMIC DNA]</scope>
    <source>
        <strain evidence="2 3">JCM 14546</strain>
    </source>
</reference>
<dbReference type="Proteomes" id="UP001500755">
    <property type="component" value="Unassembled WGS sequence"/>
</dbReference>
<dbReference type="Pfam" id="PF01471">
    <property type="entry name" value="PG_binding_1"/>
    <property type="match status" value="2"/>
</dbReference>
<organism evidence="2 3">
    <name type="scientific">Brevibacterium samyangense</name>
    <dbReference type="NCBI Taxonomy" id="366888"/>
    <lineage>
        <taxon>Bacteria</taxon>
        <taxon>Bacillati</taxon>
        <taxon>Actinomycetota</taxon>
        <taxon>Actinomycetes</taxon>
        <taxon>Micrococcales</taxon>
        <taxon>Brevibacteriaceae</taxon>
        <taxon>Brevibacterium</taxon>
    </lineage>
</organism>
<sequence>MNPIPAYPTLHRGDSSDILPAVKAQLSRLGLEVGDTGSDAYDSTFYDAIRAFQQTRGLLCDGILGPETFAQIELARHRLGDRVLRYDPVRPLVGDDVAELQKLLSRLGIYTGRIDYEFGPTTEGAVKEAQNGIGIRPDGIAGPATLKGLEAISHNHAGGNLYALQEKARVTASGPSLVGRVFVIEAATSAQDFMSAPYTEEQRALELEFSGDIARRLEGRLAALGASPIVITGDHRQPRLGDELGASGVITINQDASRSSRANGISTFFFGSAEDRSINSPVGEKIAGLVQKELTARTTFLDCRAHPRTWTSLRILRTPKVHVTAGYVTNAHDVELLRSPAVRDAIAYSIAVSLQRLYLTEEKDPPTGTLDLTTLR</sequence>
<dbReference type="InterPro" id="IPR036365">
    <property type="entry name" value="PGBD-like_sf"/>
</dbReference>
<dbReference type="SUPFAM" id="SSF47090">
    <property type="entry name" value="PGBD-like"/>
    <property type="match status" value="2"/>
</dbReference>
<dbReference type="InterPro" id="IPR002508">
    <property type="entry name" value="MurNAc-LAA_cat"/>
</dbReference>
<evidence type="ECO:0000259" key="1">
    <source>
        <dbReference type="SMART" id="SM00646"/>
    </source>
</evidence>
<proteinExistence type="predicted"/>
<evidence type="ECO:0000313" key="2">
    <source>
        <dbReference type="EMBL" id="GAA1997919.1"/>
    </source>
</evidence>
<dbReference type="InterPro" id="IPR036366">
    <property type="entry name" value="PGBDSf"/>
</dbReference>
<dbReference type="SUPFAM" id="SSF53187">
    <property type="entry name" value="Zn-dependent exopeptidases"/>
    <property type="match status" value="1"/>
</dbReference>
<dbReference type="Gene3D" id="1.10.101.10">
    <property type="entry name" value="PGBD-like superfamily/PGBD"/>
    <property type="match status" value="2"/>
</dbReference>
<keyword evidence="3" id="KW-1185">Reference proteome</keyword>
<gene>
    <name evidence="2" type="ORF">GCM10009755_01350</name>
</gene>